<dbReference type="EMBL" id="SGPK01000114">
    <property type="protein sequence ID" value="THH08095.1"/>
    <property type="molecule type" value="Genomic_DNA"/>
</dbReference>
<organism evidence="1 2">
    <name type="scientific">Phellinidium pouzarii</name>
    <dbReference type="NCBI Taxonomy" id="167371"/>
    <lineage>
        <taxon>Eukaryota</taxon>
        <taxon>Fungi</taxon>
        <taxon>Dikarya</taxon>
        <taxon>Basidiomycota</taxon>
        <taxon>Agaricomycotina</taxon>
        <taxon>Agaricomycetes</taxon>
        <taxon>Hymenochaetales</taxon>
        <taxon>Hymenochaetaceae</taxon>
        <taxon>Phellinidium</taxon>
    </lineage>
</organism>
<dbReference type="Proteomes" id="UP000308199">
    <property type="component" value="Unassembled WGS sequence"/>
</dbReference>
<keyword evidence="2" id="KW-1185">Reference proteome</keyword>
<reference evidence="1 2" key="1">
    <citation type="submission" date="2019-02" db="EMBL/GenBank/DDBJ databases">
        <title>Genome sequencing of the rare red list fungi Phellinidium pouzarii.</title>
        <authorList>
            <person name="Buettner E."/>
            <person name="Kellner H."/>
        </authorList>
    </citation>
    <scope>NUCLEOTIDE SEQUENCE [LARGE SCALE GENOMIC DNA]</scope>
    <source>
        <strain evidence="1 2">DSM 108285</strain>
    </source>
</reference>
<evidence type="ECO:0000313" key="1">
    <source>
        <dbReference type="EMBL" id="THH08095.1"/>
    </source>
</evidence>
<sequence length="177" mass="19711">MAVKRKFDAELDDTSVHCQVVKQMKLVPFPSSEQSIDMDMDMDMDVAMSDAPLVDIDSVHLAFHSRLPSSASSDYSSDTSSPVYPIFDLYPVSFPFSRGSPPASAPASTLNFTHQSRLRLRLILEYDNCLFNASKSSFIATVNNSDIRPRFDKFRLTKHLPTPDITTSANTIPNNSD</sequence>
<proteinExistence type="predicted"/>
<name>A0A4S4L9G8_9AGAM</name>
<gene>
    <name evidence="1" type="ORF">EW145_g2939</name>
</gene>
<evidence type="ECO:0000313" key="2">
    <source>
        <dbReference type="Proteomes" id="UP000308199"/>
    </source>
</evidence>
<dbReference type="OrthoDB" id="2574468at2759"/>
<protein>
    <submittedName>
        <fullName evidence="1">Uncharacterized protein</fullName>
    </submittedName>
</protein>
<accession>A0A4S4L9G8</accession>
<dbReference type="AlphaFoldDB" id="A0A4S4L9G8"/>
<comment type="caution">
    <text evidence="1">The sequence shown here is derived from an EMBL/GenBank/DDBJ whole genome shotgun (WGS) entry which is preliminary data.</text>
</comment>